<comment type="caution">
    <text evidence="3">The sequence shown here is derived from an EMBL/GenBank/DDBJ whole genome shotgun (WGS) entry which is preliminary data.</text>
</comment>
<dbReference type="PANTHER" id="PTHR28604:SF1">
    <property type="entry name" value="PROLINE-RICH PROTEIN 29"/>
    <property type="match status" value="1"/>
</dbReference>
<dbReference type="InterPro" id="IPR027904">
    <property type="entry name" value="DUF4587"/>
</dbReference>
<evidence type="ECO:0000256" key="1">
    <source>
        <dbReference type="SAM" id="MobiDB-lite"/>
    </source>
</evidence>
<reference evidence="3 4" key="1">
    <citation type="submission" date="2019-09" db="EMBL/GenBank/DDBJ databases">
        <title>Bird 10,000 Genomes (B10K) Project - Family phase.</title>
        <authorList>
            <person name="Zhang G."/>
        </authorList>
    </citation>
    <scope>NUCLEOTIDE SEQUENCE [LARGE SCALE GENOMIC DNA]</scope>
    <source>
        <strain evidence="3">B10K-DU-001-24</strain>
        <tissue evidence="3">Muscle</tissue>
    </source>
</reference>
<proteinExistence type="predicted"/>
<organism evidence="3 4">
    <name type="scientific">Psilopogon haemacephalus</name>
    <name type="common">coppersmith barbet</name>
    <dbReference type="NCBI Taxonomy" id="2585815"/>
    <lineage>
        <taxon>Eukaryota</taxon>
        <taxon>Metazoa</taxon>
        <taxon>Chordata</taxon>
        <taxon>Craniata</taxon>
        <taxon>Vertebrata</taxon>
        <taxon>Euteleostomi</taxon>
        <taxon>Archelosauria</taxon>
        <taxon>Archosauria</taxon>
        <taxon>Dinosauria</taxon>
        <taxon>Saurischia</taxon>
        <taxon>Theropoda</taxon>
        <taxon>Coelurosauria</taxon>
        <taxon>Aves</taxon>
        <taxon>Neognathae</taxon>
        <taxon>Neoaves</taxon>
        <taxon>Telluraves</taxon>
        <taxon>Coraciimorphae</taxon>
        <taxon>Piciformes</taxon>
        <taxon>Megalaimidae</taxon>
        <taxon>Psilopogon</taxon>
    </lineage>
</organism>
<dbReference type="InterPro" id="IPR038915">
    <property type="entry name" value="PRR29-like"/>
</dbReference>
<dbReference type="OrthoDB" id="8962708at2759"/>
<evidence type="ECO:0000259" key="2">
    <source>
        <dbReference type="Pfam" id="PF15248"/>
    </source>
</evidence>
<sequence>CPQGAVPVSQQPLIILQQLPGPLVPTAGPQPVRGDLLELMMIQNSQMHQVVMHSLAVAALASFGLAPAPPAAQVTSVPVQDEEEEEAVVFHHHYMPYPGPAPVLSWPAAAGGQRAAVHYLGTESAAEEGQILAVPPPPPPSATGTVGPSIPPAS</sequence>
<dbReference type="Proteomes" id="UP000574528">
    <property type="component" value="Unassembled WGS sequence"/>
</dbReference>
<keyword evidence="4" id="KW-1185">Reference proteome</keyword>
<name>A0A7K9CFX9_9PICI</name>
<feature type="non-terminal residue" evidence="3">
    <location>
        <position position="1"/>
    </location>
</feature>
<feature type="non-terminal residue" evidence="3">
    <location>
        <position position="154"/>
    </location>
</feature>
<accession>A0A7K9CFX9</accession>
<evidence type="ECO:0000313" key="4">
    <source>
        <dbReference type="Proteomes" id="UP000574528"/>
    </source>
</evidence>
<dbReference type="AlphaFoldDB" id="A0A7K9CFX9"/>
<dbReference type="PANTHER" id="PTHR28604">
    <property type="match status" value="1"/>
</dbReference>
<feature type="domain" description="DUF4587" evidence="2">
    <location>
        <begin position="31"/>
        <end position="94"/>
    </location>
</feature>
<gene>
    <name evidence="3" type="primary">Prr29</name>
    <name evidence="3" type="ORF">PSIHAE_R15370</name>
</gene>
<dbReference type="EMBL" id="VWZI01019565">
    <property type="protein sequence ID" value="NXG51436.1"/>
    <property type="molecule type" value="Genomic_DNA"/>
</dbReference>
<protein>
    <submittedName>
        <fullName evidence="3">PRR29 protein</fullName>
    </submittedName>
</protein>
<feature type="region of interest" description="Disordered" evidence="1">
    <location>
        <begin position="128"/>
        <end position="154"/>
    </location>
</feature>
<evidence type="ECO:0000313" key="3">
    <source>
        <dbReference type="EMBL" id="NXG51436.1"/>
    </source>
</evidence>
<dbReference type="Pfam" id="PF15248">
    <property type="entry name" value="DUF4587"/>
    <property type="match status" value="1"/>
</dbReference>